<protein>
    <recommendedName>
        <fullName evidence="7">Matrin-type domain-containing protein</fullName>
    </recommendedName>
</protein>
<feature type="domain" description="Matrin-type" evidence="7">
    <location>
        <begin position="11"/>
        <end position="42"/>
    </location>
</feature>
<evidence type="ECO:0000256" key="3">
    <source>
        <dbReference type="ARBA" id="ARBA00022771"/>
    </source>
</evidence>
<keyword evidence="3" id="KW-0863">Zinc-finger</keyword>
<evidence type="ECO:0000256" key="4">
    <source>
        <dbReference type="ARBA" id="ARBA00022833"/>
    </source>
</evidence>
<evidence type="ECO:0000259" key="7">
    <source>
        <dbReference type="PROSITE" id="PS50171"/>
    </source>
</evidence>
<sequence length="263" mass="30565">MSEYWVSRDKYWCKYCKIFIADDKPSRILHETGLKHKGNYERFIRDIYKRGEKDQKEKAEEAREIARIEAKVKPPPPPPAAADVKTEDRADVKPTEEQAAALALAAERQEEEDRPTQKRWLKEKTLPIGGEEDEWDPTKVAPLKLKRKILTLKEEEEIKEEEERKRKKRKEEEREMRRREKERAKGKGPEVTKEGWQQVEVTEEPMLEFEEPEVKPEEGEEGAGGAGEGDKAEDLKPKVEEEAPKPSGFKKRKMFGAAAARKK</sequence>
<keyword evidence="5" id="KW-0539">Nucleus</keyword>
<evidence type="ECO:0000313" key="8">
    <source>
        <dbReference type="EMBL" id="ORY79309.1"/>
    </source>
</evidence>
<dbReference type="GO" id="GO:0000398">
    <property type="term" value="P:mRNA splicing, via spliceosome"/>
    <property type="evidence" value="ECO:0007669"/>
    <property type="project" value="InterPro"/>
</dbReference>
<dbReference type="OrthoDB" id="191651at2759"/>
<dbReference type="STRING" id="106004.A0A1Y2F635"/>
<dbReference type="PANTHER" id="PTHR13173:SF10">
    <property type="entry name" value="WW DOMAIN-BINDING PROTEIN 4"/>
    <property type="match status" value="1"/>
</dbReference>
<keyword evidence="9" id="KW-1185">Reference proteome</keyword>
<dbReference type="InParanoid" id="A0A1Y2F635"/>
<dbReference type="GO" id="GO:0003723">
    <property type="term" value="F:RNA binding"/>
    <property type="evidence" value="ECO:0007669"/>
    <property type="project" value="TreeGrafter"/>
</dbReference>
<dbReference type="Pfam" id="PF06220">
    <property type="entry name" value="zf-U1"/>
    <property type="match status" value="1"/>
</dbReference>
<dbReference type="GO" id="GO:0071011">
    <property type="term" value="C:precatalytic spliceosome"/>
    <property type="evidence" value="ECO:0007669"/>
    <property type="project" value="TreeGrafter"/>
</dbReference>
<feature type="region of interest" description="Disordered" evidence="6">
    <location>
        <begin position="67"/>
        <end position="263"/>
    </location>
</feature>
<dbReference type="PROSITE" id="PS50171">
    <property type="entry name" value="ZF_MATRIN"/>
    <property type="match status" value="1"/>
</dbReference>
<feature type="compositionally biased region" description="Acidic residues" evidence="6">
    <location>
        <begin position="201"/>
        <end position="211"/>
    </location>
</feature>
<feature type="compositionally biased region" description="Low complexity" evidence="6">
    <location>
        <begin position="97"/>
        <end position="106"/>
    </location>
</feature>
<dbReference type="EMBL" id="MCGR01000027">
    <property type="protein sequence ID" value="ORY79309.1"/>
    <property type="molecule type" value="Genomic_DNA"/>
</dbReference>
<evidence type="ECO:0000256" key="2">
    <source>
        <dbReference type="ARBA" id="ARBA00022723"/>
    </source>
</evidence>
<accession>A0A1Y2F635</accession>
<feature type="compositionally biased region" description="Basic residues" evidence="6">
    <location>
        <begin position="248"/>
        <end position="263"/>
    </location>
</feature>
<proteinExistence type="predicted"/>
<dbReference type="AlphaFoldDB" id="A0A1Y2F635"/>
<organism evidence="8 9">
    <name type="scientific">Leucosporidium creatinivorum</name>
    <dbReference type="NCBI Taxonomy" id="106004"/>
    <lineage>
        <taxon>Eukaryota</taxon>
        <taxon>Fungi</taxon>
        <taxon>Dikarya</taxon>
        <taxon>Basidiomycota</taxon>
        <taxon>Pucciniomycotina</taxon>
        <taxon>Microbotryomycetes</taxon>
        <taxon>Leucosporidiales</taxon>
        <taxon>Leucosporidium</taxon>
    </lineage>
</organism>
<reference evidence="8 9" key="1">
    <citation type="submission" date="2016-07" db="EMBL/GenBank/DDBJ databases">
        <title>Pervasive Adenine N6-methylation of Active Genes in Fungi.</title>
        <authorList>
            <consortium name="DOE Joint Genome Institute"/>
            <person name="Mondo S.J."/>
            <person name="Dannebaum R.O."/>
            <person name="Kuo R.C."/>
            <person name="Labutti K."/>
            <person name="Haridas S."/>
            <person name="Kuo A."/>
            <person name="Salamov A."/>
            <person name="Ahrendt S.R."/>
            <person name="Lipzen A."/>
            <person name="Sullivan W."/>
            <person name="Andreopoulos W.B."/>
            <person name="Clum A."/>
            <person name="Lindquist E."/>
            <person name="Daum C."/>
            <person name="Ramamoorthy G.K."/>
            <person name="Gryganskyi A."/>
            <person name="Culley D."/>
            <person name="Magnuson J.K."/>
            <person name="James T.Y."/>
            <person name="O'Malley M.A."/>
            <person name="Stajich J.E."/>
            <person name="Spatafora J.W."/>
            <person name="Visel A."/>
            <person name="Grigoriev I.V."/>
        </authorList>
    </citation>
    <scope>NUCLEOTIDE SEQUENCE [LARGE SCALE GENOMIC DNA]</scope>
    <source>
        <strain evidence="8 9">62-1032</strain>
    </source>
</reference>
<gene>
    <name evidence="8" type="ORF">BCR35DRAFT_97119</name>
</gene>
<comment type="subcellular location">
    <subcellularLocation>
        <location evidence="1">Nucleus</location>
    </subcellularLocation>
</comment>
<dbReference type="PANTHER" id="PTHR13173">
    <property type="entry name" value="WW DOMAIN BINDING PROTEIN 4"/>
    <property type="match status" value="1"/>
</dbReference>
<evidence type="ECO:0000256" key="1">
    <source>
        <dbReference type="ARBA" id="ARBA00004123"/>
    </source>
</evidence>
<dbReference type="Gene3D" id="3.30.160.60">
    <property type="entry name" value="Classic Zinc Finger"/>
    <property type="match status" value="1"/>
</dbReference>
<feature type="compositionally biased region" description="Basic and acidic residues" evidence="6">
    <location>
        <begin position="84"/>
        <end position="96"/>
    </location>
</feature>
<dbReference type="InterPro" id="IPR040023">
    <property type="entry name" value="WBP4"/>
</dbReference>
<comment type="caution">
    <text evidence="8">The sequence shown here is derived from an EMBL/GenBank/DDBJ whole genome shotgun (WGS) entry which is preliminary data.</text>
</comment>
<dbReference type="Proteomes" id="UP000193467">
    <property type="component" value="Unassembled WGS sequence"/>
</dbReference>
<name>A0A1Y2F635_9BASI</name>
<dbReference type="InterPro" id="IPR036236">
    <property type="entry name" value="Znf_C2H2_sf"/>
</dbReference>
<feature type="compositionally biased region" description="Basic and acidic residues" evidence="6">
    <location>
        <begin position="114"/>
        <end position="125"/>
    </location>
</feature>
<keyword evidence="4" id="KW-0862">Zinc</keyword>
<dbReference type="GO" id="GO:0008270">
    <property type="term" value="F:zinc ion binding"/>
    <property type="evidence" value="ECO:0007669"/>
    <property type="project" value="UniProtKB-KW"/>
</dbReference>
<dbReference type="InterPro" id="IPR013085">
    <property type="entry name" value="U1-CZ_Znf_C2H2"/>
</dbReference>
<feature type="compositionally biased region" description="Basic and acidic residues" evidence="6">
    <location>
        <begin position="170"/>
        <end position="193"/>
    </location>
</feature>
<dbReference type="InterPro" id="IPR000690">
    <property type="entry name" value="Matrin/U1-C_Znf_C2H2"/>
</dbReference>
<keyword evidence="2" id="KW-0479">Metal-binding</keyword>
<evidence type="ECO:0000313" key="9">
    <source>
        <dbReference type="Proteomes" id="UP000193467"/>
    </source>
</evidence>
<dbReference type="SUPFAM" id="SSF57667">
    <property type="entry name" value="beta-beta-alpha zinc fingers"/>
    <property type="match status" value="1"/>
</dbReference>
<evidence type="ECO:0000256" key="6">
    <source>
        <dbReference type="SAM" id="MobiDB-lite"/>
    </source>
</evidence>
<feature type="compositionally biased region" description="Basic and acidic residues" evidence="6">
    <location>
        <begin position="228"/>
        <end position="244"/>
    </location>
</feature>
<evidence type="ECO:0000256" key="5">
    <source>
        <dbReference type="ARBA" id="ARBA00023242"/>
    </source>
</evidence>